<evidence type="ECO:0000256" key="5">
    <source>
        <dbReference type="ARBA" id="ARBA00023136"/>
    </source>
</evidence>
<name>A0A8H5HPZ1_9AGAR</name>
<dbReference type="OrthoDB" id="440755at2759"/>
<keyword evidence="3 6" id="KW-0812">Transmembrane</keyword>
<dbReference type="Proteomes" id="UP000518752">
    <property type="component" value="Unassembled WGS sequence"/>
</dbReference>
<accession>A0A8H5HPZ1</accession>
<keyword evidence="2" id="KW-0813">Transport</keyword>
<dbReference type="SUPFAM" id="SSF103473">
    <property type="entry name" value="MFS general substrate transporter"/>
    <property type="match status" value="1"/>
</dbReference>
<dbReference type="Gene3D" id="1.20.1250.20">
    <property type="entry name" value="MFS general substrate transporter like domains"/>
    <property type="match status" value="1"/>
</dbReference>
<sequence>MGAALNVPSALQLIVGMYPDPTEQSKAVGIFVSVAGIGNVFIYRTVLGLFISAIFVTFATWPWVFYFIAIAAIITGFLGLLLIPKVPLPEEHRGNRVKWLDLPGVSVLTVAVILFVFAVTSGSIDGWGSATVIANLVISIVLTIAFFIWEAYIPEEVAALPPKVWRYENFGTVSIQKKCAT</sequence>
<dbReference type="GO" id="GO:0016020">
    <property type="term" value="C:membrane"/>
    <property type="evidence" value="ECO:0007669"/>
    <property type="project" value="UniProtKB-SubCell"/>
</dbReference>
<organism evidence="7 8">
    <name type="scientific">Collybiopsis confluens</name>
    <dbReference type="NCBI Taxonomy" id="2823264"/>
    <lineage>
        <taxon>Eukaryota</taxon>
        <taxon>Fungi</taxon>
        <taxon>Dikarya</taxon>
        <taxon>Basidiomycota</taxon>
        <taxon>Agaricomycotina</taxon>
        <taxon>Agaricomycetes</taxon>
        <taxon>Agaricomycetidae</taxon>
        <taxon>Agaricales</taxon>
        <taxon>Marasmiineae</taxon>
        <taxon>Omphalotaceae</taxon>
        <taxon>Collybiopsis</taxon>
    </lineage>
</organism>
<feature type="transmembrane region" description="Helical" evidence="6">
    <location>
        <begin position="130"/>
        <end position="153"/>
    </location>
</feature>
<evidence type="ECO:0000313" key="8">
    <source>
        <dbReference type="Proteomes" id="UP000518752"/>
    </source>
</evidence>
<dbReference type="AlphaFoldDB" id="A0A8H5HPZ1"/>
<gene>
    <name evidence="7" type="ORF">D9757_007777</name>
</gene>
<dbReference type="EMBL" id="JAACJN010000032">
    <property type="protein sequence ID" value="KAF5387419.1"/>
    <property type="molecule type" value="Genomic_DNA"/>
</dbReference>
<feature type="transmembrane region" description="Helical" evidence="6">
    <location>
        <begin position="63"/>
        <end position="83"/>
    </location>
</feature>
<evidence type="ECO:0000256" key="3">
    <source>
        <dbReference type="ARBA" id="ARBA00022692"/>
    </source>
</evidence>
<evidence type="ECO:0000256" key="6">
    <source>
        <dbReference type="SAM" id="Phobius"/>
    </source>
</evidence>
<comment type="caution">
    <text evidence="7">The sequence shown here is derived from an EMBL/GenBank/DDBJ whole genome shotgun (WGS) entry which is preliminary data.</text>
</comment>
<evidence type="ECO:0000256" key="4">
    <source>
        <dbReference type="ARBA" id="ARBA00022989"/>
    </source>
</evidence>
<feature type="transmembrane region" description="Helical" evidence="6">
    <location>
        <begin position="104"/>
        <end position="124"/>
    </location>
</feature>
<comment type="subcellular location">
    <subcellularLocation>
        <location evidence="1">Membrane</location>
        <topology evidence="1">Multi-pass membrane protein</topology>
    </subcellularLocation>
</comment>
<dbReference type="PANTHER" id="PTHR42718">
    <property type="entry name" value="MAJOR FACILITATOR SUPERFAMILY MULTIDRUG TRANSPORTER MFSC"/>
    <property type="match status" value="1"/>
</dbReference>
<dbReference type="InterPro" id="IPR036259">
    <property type="entry name" value="MFS_trans_sf"/>
</dbReference>
<evidence type="ECO:0000313" key="7">
    <source>
        <dbReference type="EMBL" id="KAF5387419.1"/>
    </source>
</evidence>
<dbReference type="PANTHER" id="PTHR42718:SF9">
    <property type="entry name" value="MAJOR FACILITATOR SUPERFAMILY MULTIDRUG TRANSPORTER MFSC"/>
    <property type="match status" value="1"/>
</dbReference>
<evidence type="ECO:0000256" key="1">
    <source>
        <dbReference type="ARBA" id="ARBA00004141"/>
    </source>
</evidence>
<protein>
    <recommendedName>
        <fullName evidence="9">Major facilitator superfamily (MFS) profile domain-containing protein</fullName>
    </recommendedName>
</protein>
<reference evidence="7 8" key="1">
    <citation type="journal article" date="2020" name="ISME J.">
        <title>Uncovering the hidden diversity of litter-decomposition mechanisms in mushroom-forming fungi.</title>
        <authorList>
            <person name="Floudas D."/>
            <person name="Bentzer J."/>
            <person name="Ahren D."/>
            <person name="Johansson T."/>
            <person name="Persson P."/>
            <person name="Tunlid A."/>
        </authorList>
    </citation>
    <scope>NUCLEOTIDE SEQUENCE [LARGE SCALE GENOMIC DNA]</scope>
    <source>
        <strain evidence="7 8">CBS 406.79</strain>
    </source>
</reference>
<evidence type="ECO:0000256" key="2">
    <source>
        <dbReference type="ARBA" id="ARBA00022448"/>
    </source>
</evidence>
<keyword evidence="5 6" id="KW-0472">Membrane</keyword>
<keyword evidence="4 6" id="KW-1133">Transmembrane helix</keyword>
<evidence type="ECO:0008006" key="9">
    <source>
        <dbReference type="Google" id="ProtNLM"/>
    </source>
</evidence>
<proteinExistence type="predicted"/>
<feature type="transmembrane region" description="Helical" evidence="6">
    <location>
        <begin position="27"/>
        <end position="57"/>
    </location>
</feature>
<keyword evidence="8" id="KW-1185">Reference proteome</keyword>